<dbReference type="EMBL" id="BGZK01008432">
    <property type="protein sequence ID" value="GBP08378.1"/>
    <property type="molecule type" value="Genomic_DNA"/>
</dbReference>
<organism evidence="2 3">
    <name type="scientific">Eumeta variegata</name>
    <name type="common">Bagworm moth</name>
    <name type="synonym">Eumeta japonica</name>
    <dbReference type="NCBI Taxonomy" id="151549"/>
    <lineage>
        <taxon>Eukaryota</taxon>
        <taxon>Metazoa</taxon>
        <taxon>Ecdysozoa</taxon>
        <taxon>Arthropoda</taxon>
        <taxon>Hexapoda</taxon>
        <taxon>Insecta</taxon>
        <taxon>Pterygota</taxon>
        <taxon>Neoptera</taxon>
        <taxon>Endopterygota</taxon>
        <taxon>Lepidoptera</taxon>
        <taxon>Glossata</taxon>
        <taxon>Ditrysia</taxon>
        <taxon>Tineoidea</taxon>
        <taxon>Psychidae</taxon>
        <taxon>Oiketicinae</taxon>
        <taxon>Eumeta</taxon>
    </lineage>
</organism>
<keyword evidence="3" id="KW-1185">Reference proteome</keyword>
<name>A0A4C1T4J8_EUMVA</name>
<comment type="caution">
    <text evidence="2">The sequence shown here is derived from an EMBL/GenBank/DDBJ whole genome shotgun (WGS) entry which is preliminary data.</text>
</comment>
<accession>A0A4C1T4J8</accession>
<feature type="compositionally biased region" description="Basic residues" evidence="1">
    <location>
        <begin position="135"/>
        <end position="146"/>
    </location>
</feature>
<proteinExistence type="predicted"/>
<evidence type="ECO:0000313" key="3">
    <source>
        <dbReference type="Proteomes" id="UP000299102"/>
    </source>
</evidence>
<gene>
    <name evidence="2" type="ORF">EVAR_73115_1</name>
</gene>
<feature type="region of interest" description="Disordered" evidence="1">
    <location>
        <begin position="103"/>
        <end position="146"/>
    </location>
</feature>
<dbReference type="Proteomes" id="UP000299102">
    <property type="component" value="Unassembled WGS sequence"/>
</dbReference>
<feature type="compositionally biased region" description="Basic residues" evidence="1">
    <location>
        <begin position="111"/>
        <end position="123"/>
    </location>
</feature>
<dbReference type="AlphaFoldDB" id="A0A4C1T4J8"/>
<feature type="region of interest" description="Disordered" evidence="1">
    <location>
        <begin position="23"/>
        <end position="69"/>
    </location>
</feature>
<sequence>MDAKKAIVILECAAAILMPASVPTRRPNVPAESRPDIPGLVPTPVLSPASTPSTSFGLRTRSNNPLEAEDLGAEIDRIVQDEILNLENSDIEEDDASVSELLGRQINRPINGRRRPQRVRPARRPQLTQWISQQQRRRRNQDKKRRNQIRRLKRTIKQLLEVVQNCQSNANIFDLKSDKKHPSRIEIVHLGGHLNKK</sequence>
<reference evidence="2 3" key="1">
    <citation type="journal article" date="2019" name="Commun. Biol.">
        <title>The bagworm genome reveals a unique fibroin gene that provides high tensile strength.</title>
        <authorList>
            <person name="Kono N."/>
            <person name="Nakamura H."/>
            <person name="Ohtoshi R."/>
            <person name="Tomita M."/>
            <person name="Numata K."/>
            <person name="Arakawa K."/>
        </authorList>
    </citation>
    <scope>NUCLEOTIDE SEQUENCE [LARGE SCALE GENOMIC DNA]</scope>
</reference>
<feature type="compositionally biased region" description="Polar residues" evidence="1">
    <location>
        <begin position="48"/>
        <end position="65"/>
    </location>
</feature>
<evidence type="ECO:0000313" key="2">
    <source>
        <dbReference type="EMBL" id="GBP08378.1"/>
    </source>
</evidence>
<evidence type="ECO:0000256" key="1">
    <source>
        <dbReference type="SAM" id="MobiDB-lite"/>
    </source>
</evidence>
<protein>
    <submittedName>
        <fullName evidence="2">Uncharacterized protein</fullName>
    </submittedName>
</protein>